<dbReference type="Gene3D" id="3.30.565.10">
    <property type="entry name" value="Histidine kinase-like ATPase, C-terminal domain"/>
    <property type="match status" value="1"/>
</dbReference>
<feature type="transmembrane region" description="Helical" evidence="6">
    <location>
        <begin position="164"/>
        <end position="188"/>
    </location>
</feature>
<keyword evidence="6" id="KW-0472">Membrane</keyword>
<evidence type="ECO:0000259" key="7">
    <source>
        <dbReference type="Pfam" id="PF02518"/>
    </source>
</evidence>
<dbReference type="Proteomes" id="UP001221328">
    <property type="component" value="Unassembled WGS sequence"/>
</dbReference>
<dbReference type="RefSeq" id="WP_272178590.1">
    <property type="nucleotide sequence ID" value="NZ_JAQOSK010000022.1"/>
</dbReference>
<reference evidence="8 9" key="1">
    <citation type="journal article" date="2015" name="Int. J. Syst. Evol. Microbiol.">
        <title>Streptomyces gilvifuscus sp. nov., an actinomycete that produces antibacterial compounds isolated from soil.</title>
        <authorList>
            <person name="Nguyen T.M."/>
            <person name="Kim J."/>
        </authorList>
    </citation>
    <scope>NUCLEOTIDE SEQUENCE [LARGE SCALE GENOMIC DNA]</scope>
    <source>
        <strain evidence="8 9">T113</strain>
    </source>
</reference>
<protein>
    <recommendedName>
        <fullName evidence="2">histidine kinase</fullName>
        <ecNumber evidence="2">2.7.13.3</ecNumber>
    </recommendedName>
</protein>
<evidence type="ECO:0000256" key="2">
    <source>
        <dbReference type="ARBA" id="ARBA00012438"/>
    </source>
</evidence>
<name>A0ABT5G777_9ACTN</name>
<comment type="catalytic activity">
    <reaction evidence="1">
        <text>ATP + protein L-histidine = ADP + protein N-phospho-L-histidine.</text>
        <dbReference type="EC" id="2.7.13.3"/>
    </reaction>
</comment>
<feature type="domain" description="Histidine kinase/HSP90-like ATPase" evidence="7">
    <location>
        <begin position="482"/>
        <end position="560"/>
    </location>
</feature>
<feature type="transmembrane region" description="Helical" evidence="6">
    <location>
        <begin position="87"/>
        <end position="107"/>
    </location>
</feature>
<feature type="transmembrane region" description="Helical" evidence="6">
    <location>
        <begin position="232"/>
        <end position="249"/>
    </location>
</feature>
<evidence type="ECO:0000313" key="9">
    <source>
        <dbReference type="Proteomes" id="UP001221328"/>
    </source>
</evidence>
<keyword evidence="6" id="KW-1133">Transmembrane helix</keyword>
<dbReference type="EMBL" id="JAQOSK010000022">
    <property type="protein sequence ID" value="MDC2960447.1"/>
    <property type="molecule type" value="Genomic_DNA"/>
</dbReference>
<evidence type="ECO:0000256" key="3">
    <source>
        <dbReference type="ARBA" id="ARBA00022679"/>
    </source>
</evidence>
<keyword evidence="9" id="KW-1185">Reference proteome</keyword>
<dbReference type="EC" id="2.7.13.3" evidence="2"/>
<dbReference type="CDD" id="cd16917">
    <property type="entry name" value="HATPase_UhpB-NarQ-NarX-like"/>
    <property type="match status" value="1"/>
</dbReference>
<evidence type="ECO:0000256" key="4">
    <source>
        <dbReference type="ARBA" id="ARBA00022777"/>
    </source>
</evidence>
<dbReference type="PANTHER" id="PTHR24421">
    <property type="entry name" value="NITRATE/NITRITE SENSOR PROTEIN NARX-RELATED"/>
    <property type="match status" value="1"/>
</dbReference>
<sequence>MESDGATPKLPRLAVAGAVVFGLVVEGDLWARHPLLTVVNLLLTTLNIVAGLVLSGENEHRFTGLALILCGVSNPLGWADQWAWGPLPLYSVLFGYVSPVFGGWALIRYPEERMERAGRVLIMSLTVWTVGVPAVLVLIAEPSWLTHQSVGEAWWPMVWPNERVFALVSLVFVAGCAVLGSAFLCLLVRRLMQGNRTERAVRLPVATAGIIAAAAAITVTTSTTLWGPRDEVFAVEGIADLAVPIAFLVSTGQRRLMRLVGVVSTFTDTVPTALLLRDMLRLTMRDPDLDLFPWSEDDRCYLDLEAGVPSQLPLGAPAGGVRGRLAELTGADGRPLALLRPSGQTTDRHIGTAAEVMTRLVLEKQQLSRRLLTAEYDARASIAADLHDGAQKELCALLALLVQCRHGNGSSRDVLIETACEQADKALQVLRDLAHGVYPSALHHAGLAQAVDEAADGLDLLVYLHIPDKRLPAAVEKTAYFFICEALTNVHKHAKAAATHITVSHGTGHVTVDIRDDGPGGADGHGRGLARMRDRIHAHGGVLTLTSPPGHGTQLTMRLPCV</sequence>
<evidence type="ECO:0000313" key="8">
    <source>
        <dbReference type="EMBL" id="MDC2960447.1"/>
    </source>
</evidence>
<gene>
    <name evidence="8" type="ORF">PO587_39100</name>
</gene>
<keyword evidence="4" id="KW-0418">Kinase</keyword>
<dbReference type="InterPro" id="IPR003594">
    <property type="entry name" value="HATPase_dom"/>
</dbReference>
<feature type="transmembrane region" description="Helical" evidence="6">
    <location>
        <begin position="200"/>
        <end position="220"/>
    </location>
</feature>
<feature type="transmembrane region" description="Helical" evidence="6">
    <location>
        <begin position="119"/>
        <end position="140"/>
    </location>
</feature>
<dbReference type="SUPFAM" id="SSF55874">
    <property type="entry name" value="ATPase domain of HSP90 chaperone/DNA topoisomerase II/histidine kinase"/>
    <property type="match status" value="1"/>
</dbReference>
<organism evidence="8 9">
    <name type="scientific">Streptomyces gilvifuscus</name>
    <dbReference type="NCBI Taxonomy" id="1550617"/>
    <lineage>
        <taxon>Bacteria</taxon>
        <taxon>Bacillati</taxon>
        <taxon>Actinomycetota</taxon>
        <taxon>Actinomycetes</taxon>
        <taxon>Kitasatosporales</taxon>
        <taxon>Streptomycetaceae</taxon>
        <taxon>Streptomyces</taxon>
    </lineage>
</organism>
<dbReference type="InterPro" id="IPR036890">
    <property type="entry name" value="HATPase_C_sf"/>
</dbReference>
<evidence type="ECO:0000256" key="1">
    <source>
        <dbReference type="ARBA" id="ARBA00000085"/>
    </source>
</evidence>
<comment type="caution">
    <text evidence="8">The sequence shown here is derived from an EMBL/GenBank/DDBJ whole genome shotgun (WGS) entry which is preliminary data.</text>
</comment>
<feature type="transmembrane region" description="Helical" evidence="6">
    <location>
        <begin position="37"/>
        <end position="55"/>
    </location>
</feature>
<keyword evidence="3" id="KW-0808">Transferase</keyword>
<accession>A0ABT5G777</accession>
<evidence type="ECO:0000256" key="5">
    <source>
        <dbReference type="ARBA" id="ARBA00023012"/>
    </source>
</evidence>
<proteinExistence type="predicted"/>
<evidence type="ECO:0000256" key="6">
    <source>
        <dbReference type="SAM" id="Phobius"/>
    </source>
</evidence>
<dbReference type="PANTHER" id="PTHR24421:SF10">
    <property type="entry name" value="NITRATE_NITRITE SENSOR PROTEIN NARQ"/>
    <property type="match status" value="1"/>
</dbReference>
<dbReference type="Pfam" id="PF02518">
    <property type="entry name" value="HATPase_c"/>
    <property type="match status" value="1"/>
</dbReference>
<feature type="transmembrane region" description="Helical" evidence="6">
    <location>
        <begin position="12"/>
        <end position="31"/>
    </location>
</feature>
<keyword evidence="6" id="KW-0812">Transmembrane</keyword>
<keyword evidence="5" id="KW-0902">Two-component regulatory system</keyword>
<dbReference type="InterPro" id="IPR050482">
    <property type="entry name" value="Sensor_HK_TwoCompSys"/>
</dbReference>